<evidence type="ECO:0000313" key="2">
    <source>
        <dbReference type="Proteomes" id="UP001237207"/>
    </source>
</evidence>
<comment type="caution">
    <text evidence="1">The sequence shown here is derived from an EMBL/GenBank/DDBJ whole genome shotgun (WGS) entry which is preliminary data.</text>
</comment>
<proteinExistence type="predicted"/>
<accession>A0AAJ1SZN7</accession>
<reference evidence="1" key="1">
    <citation type="submission" date="2023-07" db="EMBL/GenBank/DDBJ databases">
        <title>Genomic Encyclopedia of Type Strains, Phase IV (KMG-IV): sequencing the most valuable type-strain genomes for metagenomic binning, comparative biology and taxonomic classification.</title>
        <authorList>
            <person name="Goeker M."/>
        </authorList>
    </citation>
    <scope>NUCLEOTIDE SEQUENCE</scope>
    <source>
        <strain evidence="1">DSM 23947</strain>
    </source>
</reference>
<dbReference type="AlphaFoldDB" id="A0AAJ1SZN7"/>
<keyword evidence="2" id="KW-1185">Reference proteome</keyword>
<protein>
    <submittedName>
        <fullName evidence="1">Uncharacterized protein</fullName>
    </submittedName>
</protein>
<sequence>MGKVVQYVVTDRRYTQVIRKKRVSVTGTLIAVTGGAL</sequence>
<name>A0AAJ1SZN7_9BACI</name>
<dbReference type="EMBL" id="JAUSUC010000028">
    <property type="protein sequence ID" value="MDQ0215828.1"/>
    <property type="molecule type" value="Genomic_DNA"/>
</dbReference>
<evidence type="ECO:0000313" key="1">
    <source>
        <dbReference type="EMBL" id="MDQ0215828.1"/>
    </source>
</evidence>
<gene>
    <name evidence="1" type="ORF">J2S13_002248</name>
</gene>
<organism evidence="1 2">
    <name type="scientific">Oikeobacillus pervagus</name>
    <dbReference type="NCBI Taxonomy" id="1325931"/>
    <lineage>
        <taxon>Bacteria</taxon>
        <taxon>Bacillati</taxon>
        <taxon>Bacillota</taxon>
        <taxon>Bacilli</taxon>
        <taxon>Bacillales</taxon>
        <taxon>Bacillaceae</taxon>
        <taxon>Oikeobacillus</taxon>
    </lineage>
</organism>
<dbReference type="Proteomes" id="UP001237207">
    <property type="component" value="Unassembled WGS sequence"/>
</dbReference>